<reference evidence="2" key="1">
    <citation type="journal article" date="2020" name="Stud. Mycol.">
        <title>101 Dothideomycetes genomes: a test case for predicting lifestyles and emergence of pathogens.</title>
        <authorList>
            <person name="Haridas S."/>
            <person name="Albert R."/>
            <person name="Binder M."/>
            <person name="Bloem J."/>
            <person name="Labutti K."/>
            <person name="Salamov A."/>
            <person name="Andreopoulos B."/>
            <person name="Baker S."/>
            <person name="Barry K."/>
            <person name="Bills G."/>
            <person name="Bluhm B."/>
            <person name="Cannon C."/>
            <person name="Castanera R."/>
            <person name="Culley D."/>
            <person name="Daum C."/>
            <person name="Ezra D."/>
            <person name="Gonzalez J."/>
            <person name="Henrissat B."/>
            <person name="Kuo A."/>
            <person name="Liang C."/>
            <person name="Lipzen A."/>
            <person name="Lutzoni F."/>
            <person name="Magnuson J."/>
            <person name="Mondo S."/>
            <person name="Nolan M."/>
            <person name="Ohm R."/>
            <person name="Pangilinan J."/>
            <person name="Park H.-J."/>
            <person name="Ramirez L."/>
            <person name="Alfaro M."/>
            <person name="Sun H."/>
            <person name="Tritt A."/>
            <person name="Yoshinaga Y."/>
            <person name="Zwiers L.-H."/>
            <person name="Turgeon B."/>
            <person name="Goodwin S."/>
            <person name="Spatafora J."/>
            <person name="Crous P."/>
            <person name="Grigoriev I."/>
        </authorList>
    </citation>
    <scope>NUCLEOTIDE SEQUENCE</scope>
    <source>
        <strain evidence="2">CBS 113389</strain>
    </source>
</reference>
<sequence>MPLNCFRSSRGNSIELDDDRPRPVLHTKKSLRIRRQASGGSTISAVSTTSNASISQLPRCSRASDPKIEAMMMPVPLDARPSRCLRISHPRIYGNLVADMKACKGCRDWRNFPVFGADDVDMNMSADEYARKKAIEYQRKVFTLGDSFDSVSPSSSPTSAMSDRSVSVDMIG</sequence>
<organism evidence="2 3">
    <name type="scientific">Neohortaea acidophila</name>
    <dbReference type="NCBI Taxonomy" id="245834"/>
    <lineage>
        <taxon>Eukaryota</taxon>
        <taxon>Fungi</taxon>
        <taxon>Dikarya</taxon>
        <taxon>Ascomycota</taxon>
        <taxon>Pezizomycotina</taxon>
        <taxon>Dothideomycetes</taxon>
        <taxon>Dothideomycetidae</taxon>
        <taxon>Mycosphaerellales</taxon>
        <taxon>Teratosphaeriaceae</taxon>
        <taxon>Neohortaea</taxon>
    </lineage>
</organism>
<feature type="compositionally biased region" description="Polar residues" evidence="1">
    <location>
        <begin position="1"/>
        <end position="12"/>
    </location>
</feature>
<dbReference type="GeneID" id="54475465"/>
<dbReference type="Proteomes" id="UP000799767">
    <property type="component" value="Unassembled WGS sequence"/>
</dbReference>
<protein>
    <submittedName>
        <fullName evidence="2">Uncharacterized protein</fullName>
    </submittedName>
</protein>
<proteinExistence type="predicted"/>
<evidence type="ECO:0000313" key="3">
    <source>
        <dbReference type="Proteomes" id="UP000799767"/>
    </source>
</evidence>
<dbReference type="OrthoDB" id="3624838at2759"/>
<name>A0A6A6PJK9_9PEZI</name>
<keyword evidence="3" id="KW-1185">Reference proteome</keyword>
<dbReference type="AlphaFoldDB" id="A0A6A6PJK9"/>
<feature type="region of interest" description="Disordered" evidence="1">
    <location>
        <begin position="148"/>
        <end position="172"/>
    </location>
</feature>
<feature type="region of interest" description="Disordered" evidence="1">
    <location>
        <begin position="1"/>
        <end position="21"/>
    </location>
</feature>
<feature type="compositionally biased region" description="Low complexity" evidence="1">
    <location>
        <begin position="148"/>
        <end position="165"/>
    </location>
</feature>
<evidence type="ECO:0000256" key="1">
    <source>
        <dbReference type="SAM" id="MobiDB-lite"/>
    </source>
</evidence>
<evidence type="ECO:0000313" key="2">
    <source>
        <dbReference type="EMBL" id="KAF2479874.1"/>
    </source>
</evidence>
<gene>
    <name evidence="2" type="ORF">BDY17DRAFT_302846</name>
</gene>
<dbReference type="RefSeq" id="XP_033586444.1">
    <property type="nucleotide sequence ID" value="XM_033734463.1"/>
</dbReference>
<dbReference type="EMBL" id="MU001640">
    <property type="protein sequence ID" value="KAF2479874.1"/>
    <property type="molecule type" value="Genomic_DNA"/>
</dbReference>
<accession>A0A6A6PJK9</accession>